<dbReference type="GO" id="GO:0003677">
    <property type="term" value="F:DNA binding"/>
    <property type="evidence" value="ECO:0007669"/>
    <property type="project" value="UniProtKB-KW"/>
</dbReference>
<protein>
    <submittedName>
        <fullName evidence="4">Transposase</fullName>
    </submittedName>
</protein>
<dbReference type="Proteomes" id="UP000027153">
    <property type="component" value="Unassembled WGS sequence"/>
</dbReference>
<dbReference type="EMBL" id="JMIY01000006">
    <property type="protein sequence ID" value="KCZ71278.1"/>
    <property type="molecule type" value="Genomic_DNA"/>
</dbReference>
<evidence type="ECO:0000256" key="2">
    <source>
        <dbReference type="ARBA" id="ARBA00023125"/>
    </source>
</evidence>
<dbReference type="PANTHER" id="PTHR33217:SF8">
    <property type="entry name" value="MUTATOR FAMILY TRANSPOSASE"/>
    <property type="match status" value="1"/>
</dbReference>
<name>A0A062V3S2_9EURY</name>
<keyword evidence="2" id="KW-0238">DNA-binding</keyword>
<gene>
    <name evidence="4" type="ORF">ANME2D_02480</name>
</gene>
<sequence>MKMIYTQTKAEQAEQELKNLTEKWQKLYPSITKSWNEKFYKLTVFLQYPQEIRKSIYTTNWSERMNREFRRVIRNKSSFPTSDAALKLIFLKIRDLDKRYSEKRMYNFEKVEYYLREKMNQRYSLKEPRHN</sequence>
<dbReference type="PANTHER" id="PTHR33217">
    <property type="entry name" value="TRANSPOSASE FOR INSERTION SEQUENCE ELEMENT IS1081"/>
    <property type="match status" value="1"/>
</dbReference>
<keyword evidence="3" id="KW-0233">DNA recombination</keyword>
<evidence type="ECO:0000256" key="3">
    <source>
        <dbReference type="ARBA" id="ARBA00023172"/>
    </source>
</evidence>
<dbReference type="InterPro" id="IPR001207">
    <property type="entry name" value="Transposase_mutator"/>
</dbReference>
<evidence type="ECO:0000313" key="5">
    <source>
        <dbReference type="Proteomes" id="UP000027153"/>
    </source>
</evidence>
<keyword evidence="5" id="KW-1185">Reference proteome</keyword>
<dbReference type="AlphaFoldDB" id="A0A062V3S2"/>
<comment type="caution">
    <text evidence="4">The sequence shown here is derived from an EMBL/GenBank/DDBJ whole genome shotgun (WGS) entry which is preliminary data.</text>
</comment>
<dbReference type="Pfam" id="PF00872">
    <property type="entry name" value="Transposase_mut"/>
    <property type="match status" value="1"/>
</dbReference>
<keyword evidence="1" id="KW-0815">Transposition</keyword>
<reference evidence="4 5" key="1">
    <citation type="journal article" date="2013" name="Nature">
        <title>Anaerobic oxidation of methane coupled to nitrate reduction in a novel archaeal lineage.</title>
        <authorList>
            <person name="Haroon M.F."/>
            <person name="Hu S."/>
            <person name="Shi Y."/>
            <person name="Imelfort M."/>
            <person name="Keller J."/>
            <person name="Hugenholtz P."/>
            <person name="Yuan Z."/>
            <person name="Tyson G.W."/>
        </authorList>
    </citation>
    <scope>NUCLEOTIDE SEQUENCE [LARGE SCALE GENOMIC DNA]</scope>
    <source>
        <strain evidence="4 5">ANME-2d</strain>
    </source>
</reference>
<proteinExistence type="predicted"/>
<dbReference type="OrthoDB" id="56934at2157"/>
<evidence type="ECO:0000313" key="4">
    <source>
        <dbReference type="EMBL" id="KCZ71278.1"/>
    </source>
</evidence>
<dbReference type="GO" id="GO:0006313">
    <property type="term" value="P:DNA transposition"/>
    <property type="evidence" value="ECO:0007669"/>
    <property type="project" value="InterPro"/>
</dbReference>
<organism evidence="4 5">
    <name type="scientific">Candidatus Methanoperedens nitratireducens</name>
    <dbReference type="NCBI Taxonomy" id="1392998"/>
    <lineage>
        <taxon>Archaea</taxon>
        <taxon>Methanobacteriati</taxon>
        <taxon>Methanobacteriota</taxon>
        <taxon>Stenosarchaea group</taxon>
        <taxon>Methanomicrobia</taxon>
        <taxon>Methanosarcinales</taxon>
        <taxon>ANME-2 cluster</taxon>
        <taxon>Candidatus Methanoperedentaceae</taxon>
        <taxon>Candidatus Methanoperedens</taxon>
    </lineage>
</organism>
<evidence type="ECO:0000256" key="1">
    <source>
        <dbReference type="ARBA" id="ARBA00022578"/>
    </source>
</evidence>
<dbReference type="GO" id="GO:0004803">
    <property type="term" value="F:transposase activity"/>
    <property type="evidence" value="ECO:0007669"/>
    <property type="project" value="InterPro"/>
</dbReference>
<accession>A0A062V3S2</accession>